<dbReference type="GO" id="GO:0000156">
    <property type="term" value="F:phosphorelay response regulator activity"/>
    <property type="evidence" value="ECO:0007669"/>
    <property type="project" value="InterPro"/>
</dbReference>
<evidence type="ECO:0000259" key="1">
    <source>
        <dbReference type="PROSITE" id="PS50930"/>
    </source>
</evidence>
<dbReference type="PANTHER" id="PTHR37299">
    <property type="entry name" value="TRANSCRIPTIONAL REGULATOR-RELATED"/>
    <property type="match status" value="1"/>
</dbReference>
<name>A0AA47ELL1_9CLOT</name>
<feature type="domain" description="HTH LytTR-type" evidence="1">
    <location>
        <begin position="40"/>
        <end position="137"/>
    </location>
</feature>
<protein>
    <submittedName>
        <fullName evidence="2">LytTR family transcriptional regulator DNA-binding domain-containing protein</fullName>
    </submittedName>
</protein>
<dbReference type="InterPro" id="IPR046947">
    <property type="entry name" value="LytR-like"/>
</dbReference>
<dbReference type="Pfam" id="PF04397">
    <property type="entry name" value="LytTR"/>
    <property type="match status" value="1"/>
</dbReference>
<dbReference type="AlphaFoldDB" id="A0AA47ELL1"/>
<evidence type="ECO:0000313" key="2">
    <source>
        <dbReference type="EMBL" id="WAG62447.1"/>
    </source>
</evidence>
<dbReference type="PROSITE" id="PS50930">
    <property type="entry name" value="HTH_LYTTR"/>
    <property type="match status" value="1"/>
</dbReference>
<reference evidence="2" key="1">
    <citation type="submission" date="2021-11" db="EMBL/GenBank/DDBJ databases">
        <title>Clostridia strains as spoilage organisms.</title>
        <authorList>
            <person name="Wambui J."/>
            <person name="Stevens M.J.A."/>
            <person name="Stephan R."/>
        </authorList>
    </citation>
    <scope>NUCLEOTIDE SEQUENCE</scope>
    <source>
        <strain evidence="2">CF009</strain>
    </source>
</reference>
<gene>
    <name evidence="2" type="ORF">LL038_09500</name>
</gene>
<dbReference type="InterPro" id="IPR007492">
    <property type="entry name" value="LytTR_DNA-bd_dom"/>
</dbReference>
<dbReference type="PANTHER" id="PTHR37299:SF4">
    <property type="entry name" value="TRANSCRIPTIONAL REGULATOR"/>
    <property type="match status" value="1"/>
</dbReference>
<evidence type="ECO:0000313" key="3">
    <source>
        <dbReference type="Proteomes" id="UP001164733"/>
    </source>
</evidence>
<dbReference type="EMBL" id="CP086239">
    <property type="protein sequence ID" value="WAG62447.1"/>
    <property type="molecule type" value="Genomic_DNA"/>
</dbReference>
<dbReference type="RefSeq" id="WP_216126277.1">
    <property type="nucleotide sequence ID" value="NZ_CP086239.1"/>
</dbReference>
<dbReference type="Proteomes" id="UP001164733">
    <property type="component" value="Chromosome"/>
</dbReference>
<dbReference type="GO" id="GO:0003677">
    <property type="term" value="F:DNA binding"/>
    <property type="evidence" value="ECO:0007669"/>
    <property type="project" value="UniProtKB-KW"/>
</dbReference>
<proteinExistence type="predicted"/>
<accession>A0AA47ELL1</accession>
<keyword evidence="2" id="KW-0238">DNA-binding</keyword>
<organism evidence="2 3">
    <name type="scientific">Clostridium estertheticum</name>
    <dbReference type="NCBI Taxonomy" id="238834"/>
    <lineage>
        <taxon>Bacteria</taxon>
        <taxon>Bacillati</taxon>
        <taxon>Bacillota</taxon>
        <taxon>Clostridia</taxon>
        <taxon>Eubacteriales</taxon>
        <taxon>Clostridiaceae</taxon>
        <taxon>Clostridium</taxon>
    </lineage>
</organism>
<sequence length="156" mass="17877">MDIIIIEDKESNIEVQIRYPIMNVQVQQLIQRIKGIDMKIVGSNNGKNIVLNICDIFYIESIERKTFIYTKDQVLKSNKKLYQLIDELTGFGFIQINKACIMNIDVLDSVNTLFNSRLKATLVNGENVIITRTYIPAKVESRMVVKFNSASRCLPS</sequence>
<dbReference type="SMART" id="SM00850">
    <property type="entry name" value="LytTR"/>
    <property type="match status" value="1"/>
</dbReference>